<dbReference type="Proteomes" id="UP000663870">
    <property type="component" value="Unassembled WGS sequence"/>
</dbReference>
<protein>
    <submittedName>
        <fullName evidence="1">Uncharacterized protein</fullName>
    </submittedName>
</protein>
<name>A0A813XLH3_9BILA</name>
<organism evidence="1 2">
    <name type="scientific">Rotaria sordida</name>
    <dbReference type="NCBI Taxonomy" id="392033"/>
    <lineage>
        <taxon>Eukaryota</taxon>
        <taxon>Metazoa</taxon>
        <taxon>Spiralia</taxon>
        <taxon>Gnathifera</taxon>
        <taxon>Rotifera</taxon>
        <taxon>Eurotatoria</taxon>
        <taxon>Bdelloidea</taxon>
        <taxon>Philodinida</taxon>
        <taxon>Philodinidae</taxon>
        <taxon>Rotaria</taxon>
    </lineage>
</organism>
<gene>
    <name evidence="1" type="ORF">JXQ802_LOCUS7470</name>
</gene>
<accession>A0A813XLH3</accession>
<comment type="caution">
    <text evidence="1">The sequence shown here is derived from an EMBL/GenBank/DDBJ whole genome shotgun (WGS) entry which is preliminary data.</text>
</comment>
<sequence>MKAREKWGLLMLNTPLISKYCLCDLLNSKSSIRDQLTREDDFAVPGPDRPKPIYNTDWRQMPSIPPRRGKHYDNIKVGPPIVECVYPPTIFFGRLFRIIWGENPILEISQSSIDVNDYLPICLHPSPLPTLNDYIKHKTLCAKPIIWIIRRSQVQPRPKYRSANEKSLIDELPIDQRYNFTLLGDGRLVFTRIPHSKFKYPYRLLSKHVALAKRSSNVRFAGELRKTDNGETLLIKNNSGTYKPDDKMTPSAVAYFQQLFPHLCVRGIPRD</sequence>
<keyword evidence="2" id="KW-1185">Reference proteome</keyword>
<proteinExistence type="predicted"/>
<evidence type="ECO:0000313" key="1">
    <source>
        <dbReference type="EMBL" id="CAF0866683.1"/>
    </source>
</evidence>
<evidence type="ECO:0000313" key="2">
    <source>
        <dbReference type="Proteomes" id="UP000663870"/>
    </source>
</evidence>
<dbReference type="EMBL" id="CAJNOL010000125">
    <property type="protein sequence ID" value="CAF0866683.1"/>
    <property type="molecule type" value="Genomic_DNA"/>
</dbReference>
<dbReference type="AlphaFoldDB" id="A0A813XLH3"/>
<reference evidence="1" key="1">
    <citation type="submission" date="2021-02" db="EMBL/GenBank/DDBJ databases">
        <authorList>
            <person name="Nowell W R."/>
        </authorList>
    </citation>
    <scope>NUCLEOTIDE SEQUENCE</scope>
</reference>